<keyword evidence="2" id="KW-0808">Transferase</keyword>
<dbReference type="InterPro" id="IPR055259">
    <property type="entry name" value="YkvP/CgeB_Glyco_trans-like"/>
</dbReference>
<sequence length="629" mass="70117">METVKTLQTLRTGLWHLRKGGVQQLRSWRLRRGAAARNGDVVPVARRSLTDDMPVWPVADRPTRRPGVRVGVIMDTFSASAWGYEFEVVELTPDGWRRQLGEAPIDLLLVESAWAGSGGAWRYQLTGSKAPSEPLRALVAHCREQGIPTAFWNKEDPPHFEDFLDTARIFDQVFTTDAALIDRYRAALGHDRVEELAFAAQPALHHPMRQRGLHQVRDIGFGGSYWSHKFPERQAQMDLLLGAAADVAERRGIGFDIYSRFENDPKYRFPEAFLPYVRGSLDYERMLTAYRAHKVMLNVNSVVDSPTMLARRVFEILASGTPVVSTRSAAVEHWFPNGEVTIVDDREEAELMLRALVRSPELRDRQVHLAQRHIWRHHTFSHRATQVLGALGVDDPAAWRRPSVSVIAPTIRPHLVSGIIRTAAKQVGVDVQLLLLLHGFDQDEAELQALAREAGLAELVVLRAGMDRSLGANLNALVAASDGDVIAKLDDDDLYGEHYLADACFALDYSGAELVGKEARYLHLEAVGATVLQNPHREHRWVDLVGGPTMVGPRSTWLATPFEDRTLGEDTTFQRGILAAGGGIYSADRFGFIQMRGARDGHTWSTEDERILANSQVLSFGLAAEHVLV</sequence>
<dbReference type="RefSeq" id="WP_146355382.1">
    <property type="nucleotide sequence ID" value="NZ_VOIR01000012.1"/>
</dbReference>
<reference evidence="2 3" key="1">
    <citation type="submission" date="2019-08" db="EMBL/GenBank/DDBJ databases">
        <title>Agrococcus lahaulensis sp. nov., isolated from a cold desert of the Indian Himalayas.</title>
        <authorList>
            <person name="Qu J.H."/>
        </authorList>
    </citation>
    <scope>NUCLEOTIDE SEQUENCE [LARGE SCALE GENOMIC DNA]</scope>
    <source>
        <strain evidence="2 3">NS18</strain>
    </source>
</reference>
<proteinExistence type="predicted"/>
<dbReference type="SUPFAM" id="SSF53448">
    <property type="entry name" value="Nucleotide-diphospho-sugar transferases"/>
    <property type="match status" value="1"/>
</dbReference>
<comment type="caution">
    <text evidence="2">The sequence shown here is derived from an EMBL/GenBank/DDBJ whole genome shotgun (WGS) entry which is preliminary data.</text>
</comment>
<dbReference type="Proteomes" id="UP000323221">
    <property type="component" value="Unassembled WGS sequence"/>
</dbReference>
<evidence type="ECO:0000313" key="2">
    <source>
        <dbReference type="EMBL" id="KAA6434880.1"/>
    </source>
</evidence>
<dbReference type="GO" id="GO:0016740">
    <property type="term" value="F:transferase activity"/>
    <property type="evidence" value="ECO:0007669"/>
    <property type="project" value="UniProtKB-KW"/>
</dbReference>
<feature type="domain" description="Spore protein YkvP/CgeB glycosyl transferase-like" evidence="1">
    <location>
        <begin position="248"/>
        <end position="388"/>
    </location>
</feature>
<dbReference type="EMBL" id="VOIR01000012">
    <property type="protein sequence ID" value="KAA6434880.1"/>
    <property type="molecule type" value="Genomic_DNA"/>
</dbReference>
<dbReference type="AlphaFoldDB" id="A0A5M8QIV2"/>
<gene>
    <name evidence="2" type="ORF">FQ330_03670</name>
</gene>
<dbReference type="InterPro" id="IPR029044">
    <property type="entry name" value="Nucleotide-diphossugar_trans"/>
</dbReference>
<dbReference type="Gene3D" id="3.40.50.2000">
    <property type="entry name" value="Glycogen Phosphorylase B"/>
    <property type="match status" value="1"/>
</dbReference>
<keyword evidence="3" id="KW-1185">Reference proteome</keyword>
<dbReference type="Gene3D" id="3.90.550.10">
    <property type="entry name" value="Spore Coat Polysaccharide Biosynthesis Protein SpsA, Chain A"/>
    <property type="match status" value="1"/>
</dbReference>
<evidence type="ECO:0000259" key="1">
    <source>
        <dbReference type="Pfam" id="PF13524"/>
    </source>
</evidence>
<name>A0A5M8QIV2_9MICO</name>
<organism evidence="2 3">
    <name type="scientific">Agrococcus sediminis</name>
    <dbReference type="NCBI Taxonomy" id="2599924"/>
    <lineage>
        <taxon>Bacteria</taxon>
        <taxon>Bacillati</taxon>
        <taxon>Actinomycetota</taxon>
        <taxon>Actinomycetes</taxon>
        <taxon>Micrococcales</taxon>
        <taxon>Microbacteriaceae</taxon>
        <taxon>Agrococcus</taxon>
    </lineage>
</organism>
<protein>
    <submittedName>
        <fullName evidence="2">Glycosyltransferase</fullName>
    </submittedName>
</protein>
<dbReference type="OrthoDB" id="6713581at2"/>
<dbReference type="SUPFAM" id="SSF53756">
    <property type="entry name" value="UDP-Glycosyltransferase/glycogen phosphorylase"/>
    <property type="match status" value="1"/>
</dbReference>
<evidence type="ECO:0000313" key="3">
    <source>
        <dbReference type="Proteomes" id="UP000323221"/>
    </source>
</evidence>
<dbReference type="Pfam" id="PF13524">
    <property type="entry name" value="Glyco_trans_1_2"/>
    <property type="match status" value="1"/>
</dbReference>
<accession>A0A5M8QIV2</accession>